<keyword evidence="4" id="KW-1185">Reference proteome</keyword>
<dbReference type="GO" id="GO:0005524">
    <property type="term" value="F:ATP binding"/>
    <property type="evidence" value="ECO:0007669"/>
    <property type="project" value="UniProtKB-KW"/>
</dbReference>
<keyword evidence="1" id="KW-0547">Nucleotide-binding</keyword>
<evidence type="ECO:0000256" key="2">
    <source>
        <dbReference type="ARBA" id="ARBA00022840"/>
    </source>
</evidence>
<keyword evidence="2" id="KW-0067">ATP-binding</keyword>
<accession>S8EI47</accession>
<dbReference type="InParanoid" id="S8EI47"/>
<dbReference type="GO" id="GO:0042626">
    <property type="term" value="F:ATPase-coupled transmembrane transporter activity"/>
    <property type="evidence" value="ECO:0007669"/>
    <property type="project" value="TreeGrafter"/>
</dbReference>
<dbReference type="InterPro" id="IPR027417">
    <property type="entry name" value="P-loop_NTPase"/>
</dbReference>
<organism evidence="3 4">
    <name type="scientific">Fomitopsis schrenkii</name>
    <name type="common">Brown rot fungus</name>
    <dbReference type="NCBI Taxonomy" id="2126942"/>
    <lineage>
        <taxon>Eukaryota</taxon>
        <taxon>Fungi</taxon>
        <taxon>Dikarya</taxon>
        <taxon>Basidiomycota</taxon>
        <taxon>Agaricomycotina</taxon>
        <taxon>Agaricomycetes</taxon>
        <taxon>Polyporales</taxon>
        <taxon>Fomitopsis</taxon>
    </lineage>
</organism>
<name>S8EI47_FOMSC</name>
<protein>
    <recommendedName>
        <fullName evidence="5">ABC transporter domain-containing protein</fullName>
    </recommendedName>
</protein>
<reference evidence="3 4" key="1">
    <citation type="journal article" date="2012" name="Science">
        <title>The Paleozoic origin of enzymatic lignin decomposition reconstructed from 31 fungal genomes.</title>
        <authorList>
            <person name="Floudas D."/>
            <person name="Binder M."/>
            <person name="Riley R."/>
            <person name="Barry K."/>
            <person name="Blanchette R.A."/>
            <person name="Henrissat B."/>
            <person name="Martinez A.T."/>
            <person name="Otillar R."/>
            <person name="Spatafora J.W."/>
            <person name="Yadav J.S."/>
            <person name="Aerts A."/>
            <person name="Benoit I."/>
            <person name="Boyd A."/>
            <person name="Carlson A."/>
            <person name="Copeland A."/>
            <person name="Coutinho P.M."/>
            <person name="de Vries R.P."/>
            <person name="Ferreira P."/>
            <person name="Findley K."/>
            <person name="Foster B."/>
            <person name="Gaskell J."/>
            <person name="Glotzer D."/>
            <person name="Gorecki P."/>
            <person name="Heitman J."/>
            <person name="Hesse C."/>
            <person name="Hori C."/>
            <person name="Igarashi K."/>
            <person name="Jurgens J.A."/>
            <person name="Kallen N."/>
            <person name="Kersten P."/>
            <person name="Kohler A."/>
            <person name="Kuees U."/>
            <person name="Kumar T.K.A."/>
            <person name="Kuo A."/>
            <person name="LaButti K."/>
            <person name="Larrondo L.F."/>
            <person name="Lindquist E."/>
            <person name="Ling A."/>
            <person name="Lombard V."/>
            <person name="Lucas S."/>
            <person name="Lundell T."/>
            <person name="Martin R."/>
            <person name="McLaughlin D.J."/>
            <person name="Morgenstern I."/>
            <person name="Morin E."/>
            <person name="Murat C."/>
            <person name="Nagy L.G."/>
            <person name="Nolan M."/>
            <person name="Ohm R.A."/>
            <person name="Patyshakuliyeva A."/>
            <person name="Rokas A."/>
            <person name="Ruiz-Duenas F.J."/>
            <person name="Sabat G."/>
            <person name="Salamov A."/>
            <person name="Samejima M."/>
            <person name="Schmutz J."/>
            <person name="Slot J.C."/>
            <person name="St John F."/>
            <person name="Stenlid J."/>
            <person name="Sun H."/>
            <person name="Sun S."/>
            <person name="Syed K."/>
            <person name="Tsang A."/>
            <person name="Wiebenga A."/>
            <person name="Young D."/>
            <person name="Pisabarro A."/>
            <person name="Eastwood D.C."/>
            <person name="Martin F."/>
            <person name="Cullen D."/>
            <person name="Grigoriev I.V."/>
            <person name="Hibbett D.S."/>
        </authorList>
    </citation>
    <scope>NUCLEOTIDE SEQUENCE</scope>
    <source>
        <strain evidence="4">FP-58527</strain>
    </source>
</reference>
<proteinExistence type="predicted"/>
<dbReference type="STRING" id="743788.S8EI47"/>
<dbReference type="OrthoDB" id="6500128at2759"/>
<dbReference type="SUPFAM" id="SSF52540">
    <property type="entry name" value="P-loop containing nucleoside triphosphate hydrolases"/>
    <property type="match status" value="1"/>
</dbReference>
<sequence>RFRSMVKACALEGDLEMLPYGEKTEIGEKGINLIGQKARVSLARAAYSGSDIILMDDSLSAVDAHTGKQILISFFLDGPLARKTRILITHALHILGKPDIIYVMKDGAIVEKGTYEVRPGGLSDHSSIRDADHIACPFRNCCETIPLSLI</sequence>
<feature type="non-terminal residue" evidence="3">
    <location>
        <position position="1"/>
    </location>
</feature>
<evidence type="ECO:0000256" key="1">
    <source>
        <dbReference type="ARBA" id="ARBA00022741"/>
    </source>
</evidence>
<dbReference type="eggNOG" id="KOG0054">
    <property type="taxonomic scope" value="Eukaryota"/>
</dbReference>
<gene>
    <name evidence="3" type="ORF">FOMPIDRAFT_1112436</name>
</gene>
<dbReference type="InterPro" id="IPR050173">
    <property type="entry name" value="ABC_transporter_C-like"/>
</dbReference>
<dbReference type="Proteomes" id="UP000015241">
    <property type="component" value="Unassembled WGS sequence"/>
</dbReference>
<evidence type="ECO:0008006" key="5">
    <source>
        <dbReference type="Google" id="ProtNLM"/>
    </source>
</evidence>
<dbReference type="AlphaFoldDB" id="S8EI47"/>
<evidence type="ECO:0000313" key="4">
    <source>
        <dbReference type="Proteomes" id="UP000015241"/>
    </source>
</evidence>
<dbReference type="GO" id="GO:0016020">
    <property type="term" value="C:membrane"/>
    <property type="evidence" value="ECO:0007669"/>
    <property type="project" value="TreeGrafter"/>
</dbReference>
<dbReference type="PANTHER" id="PTHR24223">
    <property type="entry name" value="ATP-BINDING CASSETTE SUB-FAMILY C"/>
    <property type="match status" value="1"/>
</dbReference>
<dbReference type="HOGENOM" id="CLU_1744880_0_0_1"/>
<dbReference type="EMBL" id="KE504125">
    <property type="protein sequence ID" value="EPT04812.1"/>
    <property type="molecule type" value="Genomic_DNA"/>
</dbReference>
<dbReference type="Gene3D" id="3.40.50.300">
    <property type="entry name" value="P-loop containing nucleotide triphosphate hydrolases"/>
    <property type="match status" value="1"/>
</dbReference>
<evidence type="ECO:0000313" key="3">
    <source>
        <dbReference type="EMBL" id="EPT04812.1"/>
    </source>
</evidence>